<evidence type="ECO:0000256" key="5">
    <source>
        <dbReference type="ARBA" id="ARBA00022792"/>
    </source>
</evidence>
<dbReference type="GO" id="GO:0006635">
    <property type="term" value="P:fatty acid beta-oxidation"/>
    <property type="evidence" value="ECO:0007669"/>
    <property type="project" value="TreeGrafter"/>
</dbReference>
<dbReference type="GO" id="GO:0005743">
    <property type="term" value="C:mitochondrial inner membrane"/>
    <property type="evidence" value="ECO:0007669"/>
    <property type="project" value="UniProtKB-SubCell"/>
</dbReference>
<evidence type="ECO:0000256" key="19">
    <source>
        <dbReference type="ARBA" id="ARBA00048991"/>
    </source>
</evidence>
<dbReference type="Pfam" id="PF00755">
    <property type="entry name" value="Carn_acyltransf"/>
    <property type="match status" value="1"/>
</dbReference>
<evidence type="ECO:0000256" key="8">
    <source>
        <dbReference type="ARBA" id="ARBA00023128"/>
    </source>
</evidence>
<comment type="catalytic activity">
    <reaction evidence="20">
        <text>(R)-carnitine + octadecanoyl-CoA = O-octadecanoyl-(R)-carnitine + CoA</text>
        <dbReference type="Rhea" id="RHEA:44840"/>
        <dbReference type="ChEBI" id="CHEBI:16347"/>
        <dbReference type="ChEBI" id="CHEBI:57287"/>
        <dbReference type="ChEBI" id="CHEBI:57394"/>
        <dbReference type="ChEBI" id="CHEBI:84644"/>
    </reaction>
</comment>
<evidence type="ECO:0000256" key="1">
    <source>
        <dbReference type="ARBA" id="ARBA00004443"/>
    </source>
</evidence>
<dbReference type="PANTHER" id="PTHR22589">
    <property type="entry name" value="CARNITINE O-ACYLTRANSFERASE"/>
    <property type="match status" value="1"/>
</dbReference>
<evidence type="ECO:0000256" key="9">
    <source>
        <dbReference type="ARBA" id="ARBA00040346"/>
    </source>
</evidence>
<comment type="catalytic activity">
    <reaction evidence="16">
        <text>(R)-carnitine + (9Z)-octadecenoyl-CoA = O-(9Z)-octadecenoyl-(R)-carnitine + CoA</text>
        <dbReference type="Rhea" id="RHEA:44856"/>
        <dbReference type="ChEBI" id="CHEBI:16347"/>
        <dbReference type="ChEBI" id="CHEBI:57287"/>
        <dbReference type="ChEBI" id="CHEBI:57387"/>
        <dbReference type="ChEBI" id="CHEBI:84651"/>
    </reaction>
</comment>
<accession>A0A8C0KH13</accession>
<evidence type="ECO:0000256" key="16">
    <source>
        <dbReference type="ARBA" id="ARBA00048565"/>
    </source>
</evidence>
<comment type="catalytic activity">
    <reaction evidence="19">
        <text>tetradecanoyl-CoA + (R)-carnitine = O-tetradecanoyl-(R)-carnitine + CoA</text>
        <dbReference type="Rhea" id="RHEA:44832"/>
        <dbReference type="ChEBI" id="CHEBI:16347"/>
        <dbReference type="ChEBI" id="CHEBI:57287"/>
        <dbReference type="ChEBI" id="CHEBI:57385"/>
        <dbReference type="ChEBI" id="CHEBI:84634"/>
    </reaction>
</comment>
<sequence length="224" mass="24977">MVARLLLLRARPRGPAGGPGPVCRRLSAGSGPREYLQRSIVPTMHFQDSLPRLPIPKLEDTIKRYLRAQKPLLDDGQFRKTEQFCKSFENGIGKELHEQLVAQDKQNKHTSYISGQGFDRHLFALRYLAAAKGIALPELYLDPAYRQINHNILSTSTLSSSTVNIGGFAPVVPDGFGIGYAVHDKWIGCNVSSYPGRNAREFLQCVEKALEDIFDAIEGKRIKT</sequence>
<evidence type="ECO:0000256" key="12">
    <source>
        <dbReference type="ARBA" id="ARBA00047431"/>
    </source>
</evidence>
<comment type="catalytic activity">
    <reaction evidence="15">
        <text>dodecanoyl-CoA + (R)-carnitine = O-dodecanoyl-R-carnitine + CoA</text>
        <dbReference type="Rhea" id="RHEA:40279"/>
        <dbReference type="ChEBI" id="CHEBI:16347"/>
        <dbReference type="ChEBI" id="CHEBI:57287"/>
        <dbReference type="ChEBI" id="CHEBI:57375"/>
        <dbReference type="ChEBI" id="CHEBI:77086"/>
    </reaction>
</comment>
<protein>
    <recommendedName>
        <fullName evidence="9">Carnitine O-palmitoyltransferase 2, mitochondrial</fullName>
        <ecNumber evidence="4">2.3.1.21</ecNumber>
    </recommendedName>
    <alternativeName>
        <fullName evidence="10">Carnitine palmitoyltransferase II</fullName>
    </alternativeName>
</protein>
<dbReference type="GeneTree" id="ENSGT01150000286999"/>
<evidence type="ECO:0000256" key="2">
    <source>
        <dbReference type="ARBA" id="ARBA00005189"/>
    </source>
</evidence>
<dbReference type="Ensembl" id="ENSCAFT00020017115.1">
    <property type="protein sequence ID" value="ENSCAFP00020014712.1"/>
    <property type="gene ID" value="ENSCAFG00020011884.1"/>
</dbReference>
<dbReference type="PROSITE" id="PS00439">
    <property type="entry name" value="ACYLTRANSF_C_1"/>
    <property type="match status" value="1"/>
</dbReference>
<dbReference type="FunFam" id="1.10.275.20:FF:000001">
    <property type="entry name" value="carnitine O-palmitoyltransferase 2, mitochondrial"/>
    <property type="match status" value="1"/>
</dbReference>
<evidence type="ECO:0000256" key="18">
    <source>
        <dbReference type="ARBA" id="ARBA00048764"/>
    </source>
</evidence>
<dbReference type="EC" id="2.3.1.21" evidence="4"/>
<dbReference type="Proteomes" id="UP000694391">
    <property type="component" value="Unplaced"/>
</dbReference>
<keyword evidence="24" id="KW-1185">Reference proteome</keyword>
<reference evidence="23" key="1">
    <citation type="submission" date="2025-08" db="UniProtKB">
        <authorList>
            <consortium name="Ensembl"/>
        </authorList>
    </citation>
    <scope>IDENTIFICATION</scope>
</reference>
<comment type="catalytic activity">
    <reaction evidence="21">
        <text>(R)-carnitine + hexadecanoyl-CoA = O-hexadecanoyl-(R)-carnitine + CoA</text>
        <dbReference type="Rhea" id="RHEA:12661"/>
        <dbReference type="ChEBI" id="CHEBI:16347"/>
        <dbReference type="ChEBI" id="CHEBI:17490"/>
        <dbReference type="ChEBI" id="CHEBI:57287"/>
        <dbReference type="ChEBI" id="CHEBI:57379"/>
        <dbReference type="EC" id="2.3.1.21"/>
    </reaction>
    <physiologicalReaction direction="right-to-left" evidence="21">
        <dbReference type="Rhea" id="RHEA:12663"/>
    </physiologicalReaction>
</comment>
<evidence type="ECO:0000256" key="17">
    <source>
        <dbReference type="ARBA" id="ARBA00048758"/>
    </source>
</evidence>
<dbReference type="PANTHER" id="PTHR22589:SF51">
    <property type="entry name" value="CARNITINE O-PALMITOYLTRANSFERASE 2, MITOCHONDRIAL"/>
    <property type="match status" value="1"/>
</dbReference>
<comment type="catalytic activity">
    <reaction evidence="13">
        <text>decanoyl-CoA + (R)-carnitine = O-decanoyl-(R)-carnitine + CoA</text>
        <dbReference type="Rhea" id="RHEA:44828"/>
        <dbReference type="ChEBI" id="CHEBI:16347"/>
        <dbReference type="ChEBI" id="CHEBI:28717"/>
        <dbReference type="ChEBI" id="CHEBI:57287"/>
        <dbReference type="ChEBI" id="CHEBI:61430"/>
    </reaction>
</comment>
<evidence type="ECO:0000256" key="14">
    <source>
        <dbReference type="ARBA" id="ARBA00047809"/>
    </source>
</evidence>
<dbReference type="InterPro" id="IPR039551">
    <property type="entry name" value="Cho/carn_acyl_trans"/>
</dbReference>
<comment type="catalytic activity">
    <reaction evidence="12">
        <text>(5Z)-tetradecenoyl-CoA + (R)-carnitine = O-(5Z)-tetradecenoyl-(R)-carnitine + CoA</text>
        <dbReference type="Rhea" id="RHEA:44852"/>
        <dbReference type="ChEBI" id="CHEBI:16347"/>
        <dbReference type="ChEBI" id="CHEBI:57287"/>
        <dbReference type="ChEBI" id="CHEBI:84649"/>
        <dbReference type="ChEBI" id="CHEBI:84650"/>
    </reaction>
</comment>
<evidence type="ECO:0000256" key="20">
    <source>
        <dbReference type="ARBA" id="ARBA00049066"/>
    </source>
</evidence>
<evidence type="ECO:0000256" key="7">
    <source>
        <dbReference type="ARBA" id="ARBA00022990"/>
    </source>
</evidence>
<name>A0A8C0KH13_CANLU</name>
<evidence type="ECO:0000259" key="22">
    <source>
        <dbReference type="Pfam" id="PF00755"/>
    </source>
</evidence>
<evidence type="ECO:0000256" key="21">
    <source>
        <dbReference type="ARBA" id="ARBA00049150"/>
    </source>
</evidence>
<comment type="subcellular location">
    <subcellularLocation>
        <location evidence="1">Mitochondrion inner membrane</location>
        <topology evidence="1">Peripheral membrane protein</topology>
        <orientation evidence="1">Matrix side</orientation>
    </subcellularLocation>
</comment>
<dbReference type="SUPFAM" id="SSF52777">
    <property type="entry name" value="CoA-dependent acyltransferases"/>
    <property type="match status" value="1"/>
</dbReference>
<comment type="catalytic activity">
    <reaction evidence="14">
        <text>octanoyl-CoA + (R)-carnitine = O-octanoyl-(R)-carnitine + CoA</text>
        <dbReference type="Rhea" id="RHEA:17177"/>
        <dbReference type="ChEBI" id="CHEBI:16347"/>
        <dbReference type="ChEBI" id="CHEBI:18102"/>
        <dbReference type="ChEBI" id="CHEBI:57287"/>
        <dbReference type="ChEBI" id="CHEBI:57386"/>
    </reaction>
</comment>
<dbReference type="InterPro" id="IPR000542">
    <property type="entry name" value="Carn_acyl_trans"/>
</dbReference>
<comment type="catalytic activity">
    <reaction evidence="17">
        <text>(9Z)-tetradecenoyl-CoA + (R)-carnitine = O-(9Z)-tetradecenoyl-(R)-carnitine + CoA</text>
        <dbReference type="Rhea" id="RHEA:44848"/>
        <dbReference type="ChEBI" id="CHEBI:16347"/>
        <dbReference type="ChEBI" id="CHEBI:57287"/>
        <dbReference type="ChEBI" id="CHEBI:65060"/>
        <dbReference type="ChEBI" id="CHEBI:84647"/>
    </reaction>
</comment>
<feature type="domain" description="Choline/carnitine acyltransferase" evidence="22">
    <location>
        <begin position="113"/>
        <end position="208"/>
    </location>
</feature>
<comment type="function">
    <text evidence="11">Involved in the intramitochondrial synthesis of acylcarnitines from accumulated acyl-CoA metabolites. Reconverts acylcarnitines back into the respective acyl-CoA esters that can then undergo beta-oxidation, an essential step for the mitochondrial uptake of long-chain fatty acids and their subsequent beta-oxidation in the mitochondrion. Active with medium (C8-C12) and long-chain (C14-C18) acyl-CoA esters.</text>
</comment>
<keyword evidence="8" id="KW-0496">Mitochondrion</keyword>
<evidence type="ECO:0000256" key="10">
    <source>
        <dbReference type="ARBA" id="ARBA00042919"/>
    </source>
</evidence>
<evidence type="ECO:0000256" key="6">
    <source>
        <dbReference type="ARBA" id="ARBA00022946"/>
    </source>
</evidence>
<evidence type="ECO:0000313" key="24">
    <source>
        <dbReference type="Proteomes" id="UP000694391"/>
    </source>
</evidence>
<evidence type="ECO:0000256" key="11">
    <source>
        <dbReference type="ARBA" id="ARBA00046213"/>
    </source>
</evidence>
<keyword evidence="5" id="KW-0999">Mitochondrion inner membrane</keyword>
<evidence type="ECO:0000256" key="4">
    <source>
        <dbReference type="ARBA" id="ARBA00013243"/>
    </source>
</evidence>
<dbReference type="InterPro" id="IPR023213">
    <property type="entry name" value="CAT-like_dom_sf"/>
</dbReference>
<proteinExistence type="inferred from homology"/>
<evidence type="ECO:0000256" key="3">
    <source>
        <dbReference type="ARBA" id="ARBA00005232"/>
    </source>
</evidence>
<dbReference type="GO" id="GO:0004095">
    <property type="term" value="F:carnitine O-palmitoyltransferase activity"/>
    <property type="evidence" value="ECO:0007669"/>
    <property type="project" value="UniProtKB-EC"/>
</dbReference>
<keyword evidence="6" id="KW-0809">Transit peptide</keyword>
<gene>
    <name evidence="23" type="primary">CPT2</name>
</gene>
<reference evidence="23" key="2">
    <citation type="submission" date="2025-09" db="UniProtKB">
        <authorList>
            <consortium name="Ensembl"/>
        </authorList>
    </citation>
    <scope>IDENTIFICATION</scope>
</reference>
<comment type="catalytic activity">
    <reaction evidence="18">
        <text>eicosanoyl-CoA + (R)-carnitine = O-eicosanoyl-(R)-carnitine + CoA</text>
        <dbReference type="Rhea" id="RHEA:44844"/>
        <dbReference type="ChEBI" id="CHEBI:16347"/>
        <dbReference type="ChEBI" id="CHEBI:57287"/>
        <dbReference type="ChEBI" id="CHEBI:57380"/>
        <dbReference type="ChEBI" id="CHEBI:84645"/>
    </reaction>
</comment>
<organism evidence="23 24">
    <name type="scientific">Canis lupus dingo</name>
    <name type="common">dingo</name>
    <dbReference type="NCBI Taxonomy" id="286419"/>
    <lineage>
        <taxon>Eukaryota</taxon>
        <taxon>Metazoa</taxon>
        <taxon>Chordata</taxon>
        <taxon>Craniata</taxon>
        <taxon>Vertebrata</taxon>
        <taxon>Euteleostomi</taxon>
        <taxon>Mammalia</taxon>
        <taxon>Eutheria</taxon>
        <taxon>Laurasiatheria</taxon>
        <taxon>Carnivora</taxon>
        <taxon>Caniformia</taxon>
        <taxon>Canidae</taxon>
        <taxon>Canis</taxon>
    </lineage>
</organism>
<evidence type="ECO:0000313" key="23">
    <source>
        <dbReference type="Ensembl" id="ENSCAFP00020014712.1"/>
    </source>
</evidence>
<dbReference type="AlphaFoldDB" id="A0A8C0KH13"/>
<comment type="similarity">
    <text evidence="3">Belongs to the carnitine/choline acetyltransferase family.</text>
</comment>
<keyword evidence="5" id="KW-0472">Membrane</keyword>
<keyword evidence="7" id="KW-0007">Acetylation</keyword>
<dbReference type="Gene3D" id="3.30.559.10">
    <property type="entry name" value="Chloramphenicol acetyltransferase-like domain"/>
    <property type="match status" value="2"/>
</dbReference>
<evidence type="ECO:0000256" key="15">
    <source>
        <dbReference type="ARBA" id="ARBA00047819"/>
    </source>
</evidence>
<comment type="pathway">
    <text evidence="2">Lipid metabolism.</text>
</comment>
<evidence type="ECO:0000256" key="13">
    <source>
        <dbReference type="ARBA" id="ARBA00047449"/>
    </source>
</evidence>